<protein>
    <submittedName>
        <fullName evidence="3">Anaerobic cobalt chelatase</fullName>
    </submittedName>
</protein>
<dbReference type="CDD" id="cd03413">
    <property type="entry name" value="CbiK_C"/>
    <property type="match status" value="1"/>
</dbReference>
<dbReference type="PaxDb" id="469381-Dpep_2411"/>
<proteinExistence type="predicted"/>
<dbReference type="InterPro" id="IPR010388">
    <property type="entry name" value="Anaerobic_Co-chelatase"/>
</dbReference>
<dbReference type="PIRSF" id="PIRSF033579">
    <property type="entry name" value="Anaer_Co_chel"/>
    <property type="match status" value="1"/>
</dbReference>
<comment type="caution">
    <text evidence="3">The sequence shown here is derived from an EMBL/GenBank/DDBJ whole genome shotgun (WGS) entry which is preliminary data.</text>
</comment>
<evidence type="ECO:0000313" key="3">
    <source>
        <dbReference type="EMBL" id="EFC92433.1"/>
    </source>
</evidence>
<dbReference type="AlphaFoldDB" id="D2Z4T9"/>
<dbReference type="CDD" id="cd03412">
    <property type="entry name" value="CbiK_N"/>
    <property type="match status" value="1"/>
</dbReference>
<dbReference type="SUPFAM" id="SSF53800">
    <property type="entry name" value="Chelatase"/>
    <property type="match status" value="1"/>
</dbReference>
<dbReference type="Proteomes" id="UP000006427">
    <property type="component" value="Unassembled WGS sequence"/>
</dbReference>
<dbReference type="OrthoDB" id="9770331at2"/>
<gene>
    <name evidence="3" type="ORF">Dpep_2411</name>
</gene>
<sequence length="311" mass="33754">MAISLRGLFGHNIPGKVMCFLKKLVSFLLLFSAIFVAGVAWGDDSVSKKGVLMVSFGTTVPSGQRAIDNLFATLKSACPDKEIRLAYTSNIIRRKLAKEESKMIDSPMIALSKMRDEGFTDVVVVSTHIIPGEEYGDLEEIVRAFQSVRGKYGFDRLVLSEPLLYHEEDFEAMAGFLDRTYGDKVDEDSVVVLMGHGTPDFANAAYGHLQTVLESSLPGFIVGTVEGAPALDDVLLRLKAKGARKATLAPFMIVAGDHATNDMAGPEDDSWVTVIKGDGYRVSSVLKGLGEYDEIAAMLVRKYRAAAGDGF</sequence>
<name>D2Z4T9_9BACT</name>
<organism evidence="3 4">
    <name type="scientific">Dethiosulfovibrio peptidovorans DSM 11002</name>
    <dbReference type="NCBI Taxonomy" id="469381"/>
    <lineage>
        <taxon>Bacteria</taxon>
        <taxon>Thermotogati</taxon>
        <taxon>Synergistota</taxon>
        <taxon>Synergistia</taxon>
        <taxon>Synergistales</taxon>
        <taxon>Dethiosulfovibrionaceae</taxon>
        <taxon>Dethiosulfovibrio</taxon>
    </lineage>
</organism>
<dbReference type="GO" id="GO:0046872">
    <property type="term" value="F:metal ion binding"/>
    <property type="evidence" value="ECO:0007669"/>
    <property type="project" value="UniProtKB-KW"/>
</dbReference>
<evidence type="ECO:0000256" key="1">
    <source>
        <dbReference type="PIRSR" id="PIRSR033579-1"/>
    </source>
</evidence>
<dbReference type="EMBL" id="ABTR02000001">
    <property type="protein sequence ID" value="EFC92433.1"/>
    <property type="molecule type" value="Genomic_DNA"/>
</dbReference>
<feature type="active site" description="Proton acceptor" evidence="1">
    <location>
        <position position="196"/>
    </location>
</feature>
<keyword evidence="2" id="KW-0170">Cobalt</keyword>
<dbReference type="Pfam" id="PF06180">
    <property type="entry name" value="CbiK"/>
    <property type="match status" value="1"/>
</dbReference>
<dbReference type="GO" id="GO:0016852">
    <property type="term" value="F:sirohydrochlorin cobaltochelatase activity"/>
    <property type="evidence" value="ECO:0007669"/>
    <property type="project" value="InterPro"/>
</dbReference>
<feature type="binding site" evidence="2">
    <location>
        <position position="196"/>
    </location>
    <ligand>
        <name>Co(2+)</name>
        <dbReference type="ChEBI" id="CHEBI:48828"/>
    </ligand>
</feature>
<dbReference type="STRING" id="469381.Dpep_2411"/>
<dbReference type="Gene3D" id="3.40.50.1400">
    <property type="match status" value="2"/>
</dbReference>
<keyword evidence="4" id="KW-1185">Reference proteome</keyword>
<keyword evidence="2" id="KW-0479">Metal-binding</keyword>
<reference evidence="3 4" key="1">
    <citation type="journal article" date="2010" name="Stand. Genomic Sci.">
        <title>Permanent draft genome sequence of Dethiosulfovibrio peptidovorans type strain (SEBR 4207).</title>
        <authorList>
            <person name="Labutti K."/>
            <person name="Mayilraj S."/>
            <person name="Clum A."/>
            <person name="Lucas S."/>
            <person name="Glavina Del Rio T."/>
            <person name="Nolan M."/>
            <person name="Tice H."/>
            <person name="Cheng J.F."/>
            <person name="Pitluck S."/>
            <person name="Liolios K."/>
            <person name="Ivanova N."/>
            <person name="Mavromatis K."/>
            <person name="Mikhailova N."/>
            <person name="Pati A."/>
            <person name="Goodwin L."/>
            <person name="Chen A."/>
            <person name="Palaniappan K."/>
            <person name="Land M."/>
            <person name="Hauser L."/>
            <person name="Chang Y.J."/>
            <person name="Jeffries C.D."/>
            <person name="Rohde M."/>
            <person name="Spring S."/>
            <person name="Goker M."/>
            <person name="Woyke T."/>
            <person name="Bristow J."/>
            <person name="Eisen J.A."/>
            <person name="Markowitz V."/>
            <person name="Hugenholtz P."/>
            <person name="Kyrpides N.C."/>
            <person name="Klenk H.P."/>
            <person name="Lapidus A."/>
        </authorList>
    </citation>
    <scope>NUCLEOTIDE SEQUENCE [LARGE SCALE GENOMIC DNA]</scope>
    <source>
        <strain evidence="3 4">DSM 11002</strain>
    </source>
</reference>
<dbReference type="GO" id="GO:0019251">
    <property type="term" value="P:anaerobic cobalamin biosynthetic process"/>
    <property type="evidence" value="ECO:0007669"/>
    <property type="project" value="InterPro"/>
</dbReference>
<feature type="binding site" evidence="2">
    <location>
        <position position="258"/>
    </location>
    <ligand>
        <name>Co(2+)</name>
        <dbReference type="ChEBI" id="CHEBI:48828"/>
    </ligand>
</feature>
<accession>D2Z4T9</accession>
<evidence type="ECO:0000313" key="4">
    <source>
        <dbReference type="Proteomes" id="UP000006427"/>
    </source>
</evidence>
<evidence type="ECO:0000256" key="2">
    <source>
        <dbReference type="PIRSR" id="PIRSR033579-3"/>
    </source>
</evidence>
<dbReference type="eggNOG" id="COG4822">
    <property type="taxonomic scope" value="Bacteria"/>
</dbReference>
<feature type="binding site" evidence="2">
    <location>
        <position position="226"/>
    </location>
    <ligand>
        <name>Co(2+)</name>
        <dbReference type="ChEBI" id="CHEBI:48828"/>
    </ligand>
</feature>